<dbReference type="Pfam" id="PF07679">
    <property type="entry name" value="I-set"/>
    <property type="match status" value="4"/>
</dbReference>
<dbReference type="FunFam" id="2.60.40.10:FF:000107">
    <property type="entry name" value="Myosin, light chain kinase a"/>
    <property type="match status" value="1"/>
</dbReference>
<dbReference type="SMART" id="SM00060">
    <property type="entry name" value="FN3"/>
    <property type="match status" value="3"/>
</dbReference>
<dbReference type="InterPro" id="IPR007110">
    <property type="entry name" value="Ig-like_dom"/>
</dbReference>
<dbReference type="InterPro" id="IPR013783">
    <property type="entry name" value="Ig-like_fold"/>
</dbReference>
<evidence type="ECO:0000256" key="1">
    <source>
        <dbReference type="ARBA" id="ARBA00004496"/>
    </source>
</evidence>
<feature type="domain" description="Fibronectin type-III" evidence="6">
    <location>
        <begin position="735"/>
        <end position="839"/>
    </location>
</feature>
<dbReference type="Pfam" id="PF00041">
    <property type="entry name" value="fn3"/>
    <property type="match status" value="3"/>
</dbReference>
<dbReference type="Proteomes" id="UP000694621">
    <property type="component" value="Unplaced"/>
</dbReference>
<dbReference type="InterPro" id="IPR003598">
    <property type="entry name" value="Ig_sub2"/>
</dbReference>
<dbReference type="GO" id="GO:0045989">
    <property type="term" value="P:positive regulation of striated muscle contraction"/>
    <property type="evidence" value="ECO:0007669"/>
    <property type="project" value="UniProtKB-ARBA"/>
</dbReference>
<dbReference type="SMART" id="SM00409">
    <property type="entry name" value="IG"/>
    <property type="match status" value="4"/>
</dbReference>
<dbReference type="SUPFAM" id="SSF49265">
    <property type="entry name" value="Fibronectin type III"/>
    <property type="match status" value="3"/>
</dbReference>
<dbReference type="PROSITE" id="PS50835">
    <property type="entry name" value="IG_LIKE"/>
    <property type="match status" value="4"/>
</dbReference>
<evidence type="ECO:0008006" key="9">
    <source>
        <dbReference type="Google" id="ProtNLM"/>
    </source>
</evidence>
<dbReference type="PRINTS" id="PR00014">
    <property type="entry name" value="FNTYPEIII"/>
</dbReference>
<organism evidence="7 8">
    <name type="scientific">Astyanax mexicanus</name>
    <name type="common">Blind cave fish</name>
    <name type="synonym">Astyanax fasciatus mexicanus</name>
    <dbReference type="NCBI Taxonomy" id="7994"/>
    <lineage>
        <taxon>Eukaryota</taxon>
        <taxon>Metazoa</taxon>
        <taxon>Chordata</taxon>
        <taxon>Craniata</taxon>
        <taxon>Vertebrata</taxon>
        <taxon>Euteleostomi</taxon>
        <taxon>Actinopterygii</taxon>
        <taxon>Neopterygii</taxon>
        <taxon>Teleostei</taxon>
        <taxon>Ostariophysi</taxon>
        <taxon>Characiformes</taxon>
        <taxon>Characoidei</taxon>
        <taxon>Acestrorhamphidae</taxon>
        <taxon>Acestrorhamphinae</taxon>
        <taxon>Astyanax</taxon>
    </lineage>
</organism>
<dbReference type="GO" id="GO:0031430">
    <property type="term" value="C:M band"/>
    <property type="evidence" value="ECO:0007669"/>
    <property type="project" value="TreeGrafter"/>
</dbReference>
<feature type="domain" description="Ig-like" evidence="5">
    <location>
        <begin position="328"/>
        <end position="407"/>
    </location>
</feature>
<reference evidence="7" key="1">
    <citation type="submission" date="2025-08" db="UniProtKB">
        <authorList>
            <consortium name="Ensembl"/>
        </authorList>
    </citation>
    <scope>IDENTIFICATION</scope>
</reference>
<feature type="domain" description="Ig-like" evidence="5">
    <location>
        <begin position="23"/>
        <end position="109"/>
    </location>
</feature>
<dbReference type="FunFam" id="2.60.40.10:FF:001272">
    <property type="entry name" value="titin isoform X1"/>
    <property type="match status" value="1"/>
</dbReference>
<evidence type="ECO:0000259" key="6">
    <source>
        <dbReference type="PROSITE" id="PS50853"/>
    </source>
</evidence>
<dbReference type="FunFam" id="2.60.40.10:FF:000012">
    <property type="entry name" value="titin isoform X1"/>
    <property type="match status" value="1"/>
</dbReference>
<keyword evidence="3" id="KW-0677">Repeat</keyword>
<sequence length="856" mass="94620">MILQEGRGLLGLGALQEKVQGIPPAFLKPLTKRRVFEGDTLRFNAEVFGLPSPDVKWFRNKTQLVPDNRTTIERDGDNISLEIRNLSKADQGEYICEAVNYVGEAKSVALVVVISQEARMIPAPPAVTHQHVIEFDVEEDEDSSRSPSPQEILLEVELDENEVKEFEKQVKIVTIPEYTADNKSMIISLDVLPSMYEEGAVDFITQESEDLKIAFEVTEMPPRFINPICDIETPESTSVVFECSLMGIPSPVVSWFKGNMKIPHDKKKYFHSSDDEYSLIITEVKKEYEGEYSCTASNKFGQTTCTTTLKVQVSDVPPIIPVQCAEGCEAKFQYKVIGTPHPQVQWFKGNQEIKPSLNCCVVTDPDVSSEKNKHYLEISQLQQSDQGTYLCKASNSVGTATCSNEIRVIDKPSFVKTFESTSLAVGNPLRLECQVNEDTGVTVTWTRDGKKLHNTMDSKISFEEKVACLEIPKAKIKDTGTYACTAANDAGISMNVTVLDVPAAPIGPVNIIEVTPDSMVIDWRPPKDDGGSPVTNYIVEKRESNKETWGGVSSGSTATRLKISRLQSGVEYVVRIRAENKMGIGAPLESAPTVAKHQFEAPGHPGKPVASDIAEDALTLGWTMPLYDGGSPISGYIIERRHKGGKWIRVNKTPCKDLRFRVLGLFEGNDYEFRVFAENIAGFSGPSPVSDPAKPCRPITVPGPPVNPKVKDYSCTYADLVWIKPTRDGGKPPGPPGSLKVVDSTKTSITLGWARPVYDGGAPIIGYLVETRDKIEMEGEQVRDPEEGWTKCNTSQLVLTEFSMINLDERKQYEFRVSAQNQVGWGRPANLKDAVSPREIHGKTFSQISNSKLINI</sequence>
<dbReference type="SMART" id="SM00408">
    <property type="entry name" value="IGc2"/>
    <property type="match status" value="4"/>
</dbReference>
<accession>A0A8B9LRX8</accession>
<evidence type="ECO:0000256" key="2">
    <source>
        <dbReference type="ARBA" id="ARBA00022490"/>
    </source>
</evidence>
<dbReference type="GO" id="GO:0060298">
    <property type="term" value="P:positive regulation of sarcomere organization"/>
    <property type="evidence" value="ECO:0007669"/>
    <property type="project" value="UniProtKB-ARBA"/>
</dbReference>
<evidence type="ECO:0000313" key="7">
    <source>
        <dbReference type="Ensembl" id="ENSAMXP00005054310.1"/>
    </source>
</evidence>
<dbReference type="Gene3D" id="2.60.40.10">
    <property type="entry name" value="Immunoglobulins"/>
    <property type="match status" value="7"/>
</dbReference>
<dbReference type="GO" id="GO:0045214">
    <property type="term" value="P:sarcomere organization"/>
    <property type="evidence" value="ECO:0007669"/>
    <property type="project" value="TreeGrafter"/>
</dbReference>
<protein>
    <recommendedName>
        <fullName evidence="9">Titin</fullName>
    </recommendedName>
</protein>
<feature type="domain" description="Ig-like" evidence="5">
    <location>
        <begin position="222"/>
        <end position="312"/>
    </location>
</feature>
<dbReference type="InterPro" id="IPR003599">
    <property type="entry name" value="Ig_sub"/>
</dbReference>
<dbReference type="PANTHER" id="PTHR14340">
    <property type="entry name" value="MICROFIBRIL-ASSOCIATED GLYCOPROTEIN 3"/>
    <property type="match status" value="1"/>
</dbReference>
<dbReference type="PROSITE" id="PS50853">
    <property type="entry name" value="FN3"/>
    <property type="match status" value="3"/>
</dbReference>
<evidence type="ECO:0000256" key="4">
    <source>
        <dbReference type="ARBA" id="ARBA00023319"/>
    </source>
</evidence>
<dbReference type="SUPFAM" id="SSF48726">
    <property type="entry name" value="Immunoglobulin"/>
    <property type="match status" value="4"/>
</dbReference>
<dbReference type="InterPro" id="IPR003961">
    <property type="entry name" value="FN3_dom"/>
</dbReference>
<feature type="domain" description="Fibronectin type-III" evidence="6">
    <location>
        <begin position="604"/>
        <end position="699"/>
    </location>
</feature>
<dbReference type="PANTHER" id="PTHR14340:SF9">
    <property type="entry name" value="FIBRONECTIN TYPE-III DOMAIN-CONTAINING PROTEIN"/>
    <property type="match status" value="1"/>
</dbReference>
<dbReference type="Ensembl" id="ENSAMXT00005058723.1">
    <property type="protein sequence ID" value="ENSAMXP00005054310.1"/>
    <property type="gene ID" value="ENSAMXG00005024295.1"/>
</dbReference>
<evidence type="ECO:0000256" key="3">
    <source>
        <dbReference type="ARBA" id="ARBA00022737"/>
    </source>
</evidence>
<dbReference type="GO" id="GO:0003007">
    <property type="term" value="P:heart morphogenesis"/>
    <property type="evidence" value="ECO:0007669"/>
    <property type="project" value="UniProtKB-ARBA"/>
</dbReference>
<dbReference type="FunFam" id="2.60.40.10:FF:000425">
    <property type="entry name" value="Myosin light chain kinase"/>
    <property type="match status" value="2"/>
</dbReference>
<feature type="domain" description="Ig-like" evidence="5">
    <location>
        <begin position="412"/>
        <end position="497"/>
    </location>
</feature>
<name>A0A8B9LRX8_ASTMX</name>
<dbReference type="InterPro" id="IPR013098">
    <property type="entry name" value="Ig_I-set"/>
</dbReference>
<keyword evidence="2" id="KW-0963">Cytoplasm</keyword>
<dbReference type="InterPro" id="IPR036116">
    <property type="entry name" value="FN3_sf"/>
</dbReference>
<dbReference type="FunFam" id="2.60.40.10:FF:000135">
    <property type="entry name" value="Titin a"/>
    <property type="match status" value="1"/>
</dbReference>
<proteinExistence type="predicted"/>
<dbReference type="GO" id="GO:0008307">
    <property type="term" value="F:structural constituent of muscle"/>
    <property type="evidence" value="ECO:0007669"/>
    <property type="project" value="TreeGrafter"/>
</dbReference>
<feature type="domain" description="Fibronectin type-III" evidence="6">
    <location>
        <begin position="505"/>
        <end position="598"/>
    </location>
</feature>
<dbReference type="AlphaFoldDB" id="A0A8B9LRX8"/>
<dbReference type="FunFam" id="2.60.40.10:FF:000034">
    <property type="entry name" value="Titin isoform A"/>
    <property type="match status" value="1"/>
</dbReference>
<keyword evidence="4" id="KW-0393">Immunoglobulin domain</keyword>
<dbReference type="GO" id="GO:0055013">
    <property type="term" value="P:cardiac muscle cell development"/>
    <property type="evidence" value="ECO:0007669"/>
    <property type="project" value="UniProtKB-ARBA"/>
</dbReference>
<dbReference type="CDD" id="cd00063">
    <property type="entry name" value="FN3"/>
    <property type="match status" value="3"/>
</dbReference>
<comment type="subcellular location">
    <subcellularLocation>
        <location evidence="1">Cytoplasm</location>
    </subcellularLocation>
</comment>
<evidence type="ECO:0000259" key="5">
    <source>
        <dbReference type="PROSITE" id="PS50835"/>
    </source>
</evidence>
<dbReference type="InterPro" id="IPR036179">
    <property type="entry name" value="Ig-like_dom_sf"/>
</dbReference>
<evidence type="ECO:0000313" key="8">
    <source>
        <dbReference type="Proteomes" id="UP000694621"/>
    </source>
</evidence>